<dbReference type="PROSITE" id="PS01173">
    <property type="entry name" value="LIPASE_GDXG_HIS"/>
    <property type="match status" value="1"/>
</dbReference>
<dbReference type="GO" id="GO:0016787">
    <property type="term" value="F:hydrolase activity"/>
    <property type="evidence" value="ECO:0007669"/>
    <property type="project" value="UniProtKB-KW"/>
</dbReference>
<evidence type="ECO:0000256" key="1">
    <source>
        <dbReference type="ARBA" id="ARBA00010515"/>
    </source>
</evidence>
<dbReference type="Gene3D" id="3.40.50.1820">
    <property type="entry name" value="alpha/beta hydrolase"/>
    <property type="match status" value="1"/>
</dbReference>
<name>A0A819BLV9_9BILA</name>
<dbReference type="SUPFAM" id="SSF56574">
    <property type="entry name" value="Serpins"/>
    <property type="match status" value="1"/>
</dbReference>
<dbReference type="InterPro" id="IPR042185">
    <property type="entry name" value="Serpin_sf_2"/>
</dbReference>
<proteinExistence type="inferred from homology"/>
<evidence type="ECO:0000313" key="6">
    <source>
        <dbReference type="Proteomes" id="UP000663874"/>
    </source>
</evidence>
<feature type="domain" description="Serpin" evidence="4">
    <location>
        <begin position="120"/>
        <end position="456"/>
    </location>
</feature>
<dbReference type="InterPro" id="IPR036186">
    <property type="entry name" value="Serpin_sf"/>
</dbReference>
<dbReference type="InterPro" id="IPR013094">
    <property type="entry name" value="AB_hydrolase_3"/>
</dbReference>
<reference evidence="5" key="1">
    <citation type="submission" date="2021-02" db="EMBL/GenBank/DDBJ databases">
        <authorList>
            <person name="Nowell W R."/>
        </authorList>
    </citation>
    <scope>NUCLEOTIDE SEQUENCE</scope>
</reference>
<sequence>MQSSPPALTNENRVIETRKQAELVHAKMNEKLIPTFKGTLQEQMVNVNSTEIPITIYTPVDVNKTKLVIFFHGGGFTVCSRKTHQTIVNVLADATKTIWISVEYRRGPEHKFPIWWEDACEVTRHILENKESYGVESSAKVGLAGDSAGAALSASICHTLKNIDFQILVFGIFDMRRTTPSYKEFVHPMYFLTPEMLDWLTSSAFRDTNDLTDPRASVLLKPSFENLPPCLLIPAELDPLRDDSYAYQKVLDDAGVKTKMVLIKGVIHGYFSVPGTQKNNKVNINFNDTKIKEFSKNLTNKNADFHEANGKISKVALMHHRGKFPYAENNDLHVQIVHIPYKSENKDVEFVFTMILPNRRVQLDVVEQKLASQPDLMQKLLSHQNTRTEEFHLYLLKFKMETTFELSDILQQLEMKDAFNSYKANFTGIVSEKTDRDRLYISKVIHKVFIDVNEEG</sequence>
<dbReference type="AlphaFoldDB" id="A0A819BLV9"/>
<dbReference type="EMBL" id="CAJOBE010002162">
    <property type="protein sequence ID" value="CAF3803337.1"/>
    <property type="molecule type" value="Genomic_DNA"/>
</dbReference>
<dbReference type="Proteomes" id="UP000663874">
    <property type="component" value="Unassembled WGS sequence"/>
</dbReference>
<dbReference type="InterPro" id="IPR002168">
    <property type="entry name" value="Lipase_GDXG_HIS_AS"/>
</dbReference>
<dbReference type="InterPro" id="IPR050300">
    <property type="entry name" value="GDXG_lipolytic_enzyme"/>
</dbReference>
<evidence type="ECO:0000256" key="3">
    <source>
        <dbReference type="RuleBase" id="RU000411"/>
    </source>
</evidence>
<dbReference type="InterPro" id="IPR023796">
    <property type="entry name" value="Serpin_dom"/>
</dbReference>
<evidence type="ECO:0000256" key="2">
    <source>
        <dbReference type="ARBA" id="ARBA00022801"/>
    </source>
</evidence>
<dbReference type="InterPro" id="IPR042178">
    <property type="entry name" value="Serpin_sf_1"/>
</dbReference>
<dbReference type="SMART" id="SM00093">
    <property type="entry name" value="SERPIN"/>
    <property type="match status" value="1"/>
</dbReference>
<protein>
    <recommendedName>
        <fullName evidence="4">Serpin domain-containing protein</fullName>
    </recommendedName>
</protein>
<comment type="similarity">
    <text evidence="1">Belongs to the 'GDXG' lipolytic enzyme family.</text>
</comment>
<evidence type="ECO:0000259" key="4">
    <source>
        <dbReference type="SMART" id="SM00093"/>
    </source>
</evidence>
<dbReference type="Gene3D" id="3.30.497.10">
    <property type="entry name" value="Antithrombin, subunit I, domain 2"/>
    <property type="match status" value="1"/>
</dbReference>
<comment type="similarity">
    <text evidence="3">Belongs to the serpin family.</text>
</comment>
<dbReference type="Pfam" id="PF00079">
    <property type="entry name" value="Serpin"/>
    <property type="match status" value="1"/>
</dbReference>
<dbReference type="Gene3D" id="2.30.39.10">
    <property type="entry name" value="Alpha-1-antitrypsin, domain 1"/>
    <property type="match status" value="1"/>
</dbReference>
<evidence type="ECO:0000313" key="5">
    <source>
        <dbReference type="EMBL" id="CAF3803337.1"/>
    </source>
</evidence>
<dbReference type="SUPFAM" id="SSF53474">
    <property type="entry name" value="alpha/beta-Hydrolases"/>
    <property type="match status" value="1"/>
</dbReference>
<organism evidence="5 6">
    <name type="scientific">Rotaria sordida</name>
    <dbReference type="NCBI Taxonomy" id="392033"/>
    <lineage>
        <taxon>Eukaryota</taxon>
        <taxon>Metazoa</taxon>
        <taxon>Spiralia</taxon>
        <taxon>Gnathifera</taxon>
        <taxon>Rotifera</taxon>
        <taxon>Eurotatoria</taxon>
        <taxon>Bdelloidea</taxon>
        <taxon>Philodinida</taxon>
        <taxon>Philodinidae</taxon>
        <taxon>Rotaria</taxon>
    </lineage>
</organism>
<keyword evidence="2" id="KW-0378">Hydrolase</keyword>
<dbReference type="PANTHER" id="PTHR48081:SF8">
    <property type="entry name" value="ALPHA_BETA HYDROLASE FOLD-3 DOMAIN-CONTAINING PROTEIN-RELATED"/>
    <property type="match status" value="1"/>
</dbReference>
<comment type="caution">
    <text evidence="5">The sequence shown here is derived from an EMBL/GenBank/DDBJ whole genome shotgun (WGS) entry which is preliminary data.</text>
</comment>
<dbReference type="PANTHER" id="PTHR48081">
    <property type="entry name" value="AB HYDROLASE SUPERFAMILY PROTEIN C4A8.06C"/>
    <property type="match status" value="1"/>
</dbReference>
<dbReference type="InterPro" id="IPR029058">
    <property type="entry name" value="AB_hydrolase_fold"/>
</dbReference>
<dbReference type="Pfam" id="PF07859">
    <property type="entry name" value="Abhydrolase_3"/>
    <property type="match status" value="1"/>
</dbReference>
<gene>
    <name evidence="5" type="ORF">FNK824_LOCUS15137</name>
</gene>
<accession>A0A819BLV9</accession>
<dbReference type="CDD" id="cd00172">
    <property type="entry name" value="serpin"/>
    <property type="match status" value="1"/>
</dbReference>